<sequence length="260" mass="28917">MVYVKSLLRRADNFMYIVKKSSEARAALLVDLVNEEDYKELADKENIDITAVLTTHHHYDHCGGNEGFRRQFPNVMILGGDSRIPAMDRHVKHGDMAEFAGLQIKCLSTPCHTSGHICYHITNPAADSTSPGVVFTGDTLFIAGCGRFFEGTAPQMDVALNEILKNLPVETQIFPGHEYTVANLKFACHVEPGNEKAAQKLEWAQRQIEQGGFTVPSTVAEEKATNPFMRVRESEEIQKSIGTCDAVVGMAKLREMKNKF</sequence>
<dbReference type="EMBL" id="BX284602">
    <property type="protein sequence ID" value="CAA19450.1"/>
    <property type="molecule type" value="Genomic_DNA"/>
</dbReference>
<dbReference type="SUPFAM" id="SSF56281">
    <property type="entry name" value="Metallo-hydrolase/oxidoreductase"/>
    <property type="match status" value="1"/>
</dbReference>
<evidence type="ECO:0000259" key="10">
    <source>
        <dbReference type="SMART" id="SM00849"/>
    </source>
</evidence>
<keyword evidence="12" id="KW-1185">Reference proteome</keyword>
<dbReference type="RefSeq" id="NP_496556.1">
    <property type="nucleotide sequence ID" value="NM_064155.4"/>
</dbReference>
<dbReference type="PhylomeDB" id="Q9XXJ1"/>
<evidence type="ECO:0007829" key="14">
    <source>
        <dbReference type="PeptideAtlas" id="Q9XXJ1"/>
    </source>
</evidence>
<dbReference type="GO" id="GO:0004416">
    <property type="term" value="F:hydroxyacylglutathione hydrolase activity"/>
    <property type="evidence" value="ECO:0000318"/>
    <property type="project" value="GO_Central"/>
</dbReference>
<dbReference type="InParanoid" id="Q9XXJ1"/>
<dbReference type="OMA" id="NYIWLLQ"/>
<evidence type="ECO:0000256" key="9">
    <source>
        <dbReference type="ARBA" id="ARBA00031044"/>
    </source>
</evidence>
<dbReference type="SMR" id="Q9XXJ1"/>
<dbReference type="Proteomes" id="UP000001940">
    <property type="component" value="Chromosome II"/>
</dbReference>
<keyword evidence="8" id="KW-0862">Zinc</keyword>
<dbReference type="Bgee" id="WBGene00012459">
    <property type="expression patterns" value="Expressed in germ line (C elegans) and 4 other cell types or tissues"/>
</dbReference>
<dbReference type="InterPro" id="IPR035680">
    <property type="entry name" value="Clx_II_MBL"/>
</dbReference>
<dbReference type="OrthoDB" id="515692at2759"/>
<comment type="pathway">
    <text evidence="3">Secondary metabolite metabolism; methylglyoxal degradation; (R)-lactate from methylglyoxal: step 2/2.</text>
</comment>
<gene>
    <name evidence="11" type="ORF">CELE_Y17G7B.3</name>
    <name evidence="11 13" type="ORF">Y17G7B.3</name>
</gene>
<dbReference type="PANTHER" id="PTHR11935">
    <property type="entry name" value="BETA LACTAMASE DOMAIN"/>
    <property type="match status" value="1"/>
</dbReference>
<evidence type="ECO:0000313" key="13">
    <source>
        <dbReference type="WormBase" id="Y17G7B.3"/>
    </source>
</evidence>
<evidence type="ECO:0000256" key="2">
    <source>
        <dbReference type="ARBA" id="ARBA00001947"/>
    </source>
</evidence>
<dbReference type="EC" id="3.1.2.6" evidence="5"/>
<dbReference type="GO" id="GO:0046872">
    <property type="term" value="F:metal ion binding"/>
    <property type="evidence" value="ECO:0007669"/>
    <property type="project" value="UniProtKB-KW"/>
</dbReference>
<evidence type="ECO:0000256" key="1">
    <source>
        <dbReference type="ARBA" id="ARBA00001623"/>
    </source>
</evidence>
<dbReference type="InterPro" id="IPR017782">
    <property type="entry name" value="Hydroxyacylglutathione_Hdrlase"/>
</dbReference>
<dbReference type="SMART" id="SM00849">
    <property type="entry name" value="Lactamase_B"/>
    <property type="match status" value="1"/>
</dbReference>
<organism evidence="11 12">
    <name type="scientific">Caenorhabditis elegans</name>
    <dbReference type="NCBI Taxonomy" id="6239"/>
    <lineage>
        <taxon>Eukaryota</taxon>
        <taxon>Metazoa</taxon>
        <taxon>Ecdysozoa</taxon>
        <taxon>Nematoda</taxon>
        <taxon>Chromadorea</taxon>
        <taxon>Rhabditida</taxon>
        <taxon>Rhabditina</taxon>
        <taxon>Rhabditomorpha</taxon>
        <taxon>Rhabditoidea</taxon>
        <taxon>Rhabditidae</taxon>
        <taxon>Peloderinae</taxon>
        <taxon>Caenorhabditis</taxon>
    </lineage>
</organism>
<dbReference type="AGR" id="WB:WBGene00012459"/>
<reference evidence="11 12" key="1">
    <citation type="journal article" date="1998" name="Science">
        <title>Genome sequence of the nematode C. elegans: a platform for investigating biology.</title>
        <authorList>
            <consortium name="The C. elegans sequencing consortium"/>
            <person name="Sulson J.E."/>
            <person name="Waterston R."/>
        </authorList>
    </citation>
    <scope>NUCLEOTIDE SEQUENCE [LARGE SCALE GENOMIC DNA]</scope>
    <source>
        <strain evidence="11 12">Bristol N2</strain>
    </source>
</reference>
<dbReference type="PeptideAtlas" id="Q9XXJ1"/>
<evidence type="ECO:0000256" key="7">
    <source>
        <dbReference type="ARBA" id="ARBA00022801"/>
    </source>
</evidence>
<dbReference type="FunCoup" id="Q9XXJ1">
    <property type="interactions" value="1437"/>
</dbReference>
<accession>Q9XXJ1</accession>
<dbReference type="eggNOG" id="KOG0813">
    <property type="taxonomic scope" value="Eukaryota"/>
</dbReference>
<dbReference type="Reactome" id="R-CEL-70268">
    <property type="pathway name" value="Pyruvate metabolism"/>
</dbReference>
<comment type="catalytic activity">
    <reaction evidence="1">
        <text>an S-(2-hydroxyacyl)glutathione + H2O = a 2-hydroxy carboxylate + glutathione + H(+)</text>
        <dbReference type="Rhea" id="RHEA:21864"/>
        <dbReference type="ChEBI" id="CHEBI:15377"/>
        <dbReference type="ChEBI" id="CHEBI:15378"/>
        <dbReference type="ChEBI" id="CHEBI:57925"/>
        <dbReference type="ChEBI" id="CHEBI:58896"/>
        <dbReference type="ChEBI" id="CHEBI:71261"/>
        <dbReference type="EC" id="3.1.2.6"/>
    </reaction>
</comment>
<dbReference type="STRING" id="6239.Y17G7B.3.1"/>
<keyword evidence="6" id="KW-0479">Metal-binding</keyword>
<dbReference type="InterPro" id="IPR001279">
    <property type="entry name" value="Metallo-B-lactamas"/>
</dbReference>
<dbReference type="KEGG" id="cel:CELE_Y17G7B.3"/>
<dbReference type="NCBIfam" id="TIGR03413">
    <property type="entry name" value="GSH_gloB"/>
    <property type="match status" value="1"/>
</dbReference>
<evidence type="ECO:0000313" key="11">
    <source>
        <dbReference type="EMBL" id="CAA19450.1"/>
    </source>
</evidence>
<name>Q9XXJ1_CAEEL</name>
<proteinExistence type="evidence at protein level"/>
<keyword evidence="14" id="KW-1267">Proteomics identification</keyword>
<comment type="cofactor">
    <cofactor evidence="2">
        <name>Zn(2+)</name>
        <dbReference type="ChEBI" id="CHEBI:29105"/>
    </cofactor>
</comment>
<comment type="similarity">
    <text evidence="4">Belongs to the metallo-beta-lactamase superfamily. Glyoxalase II family.</text>
</comment>
<evidence type="ECO:0000256" key="6">
    <source>
        <dbReference type="ARBA" id="ARBA00022723"/>
    </source>
</evidence>
<dbReference type="GeneID" id="174839"/>
<protein>
    <recommendedName>
        <fullName evidence="5">hydroxyacylglutathione hydrolase</fullName>
        <ecNumber evidence="5">3.1.2.6</ecNumber>
    </recommendedName>
    <alternativeName>
        <fullName evidence="9">Glyoxalase II</fullName>
    </alternativeName>
</protein>
<dbReference type="AlphaFoldDB" id="Q9XXJ1"/>
<evidence type="ECO:0000256" key="4">
    <source>
        <dbReference type="ARBA" id="ARBA00006759"/>
    </source>
</evidence>
<dbReference type="UCSC" id="Y17G7B.3">
    <property type="organism name" value="c. elegans"/>
</dbReference>
<dbReference type="PaxDb" id="6239-Y17G7B.3"/>
<feature type="domain" description="Metallo-beta-lactamase" evidence="10">
    <location>
        <begin position="12"/>
        <end position="177"/>
    </location>
</feature>
<dbReference type="Pfam" id="PF00753">
    <property type="entry name" value="Lactamase_B"/>
    <property type="match status" value="1"/>
</dbReference>
<dbReference type="HAMAP" id="MF_01374">
    <property type="entry name" value="Glyoxalase_2"/>
    <property type="match status" value="1"/>
</dbReference>
<evidence type="ECO:0000313" key="12">
    <source>
        <dbReference type="Proteomes" id="UP000001940"/>
    </source>
</evidence>
<dbReference type="PANTHER" id="PTHR11935:SF94">
    <property type="entry name" value="TENZING NORGAY, ISOFORM C"/>
    <property type="match status" value="1"/>
</dbReference>
<dbReference type="WormBase" id="Y17G7B.3">
    <property type="protein sequence ID" value="CE19036"/>
    <property type="gene ID" value="WBGene00012459"/>
</dbReference>
<dbReference type="InterPro" id="IPR036866">
    <property type="entry name" value="RibonucZ/Hydroxyglut_hydro"/>
</dbReference>
<dbReference type="HOGENOM" id="CLU_030571_4_0_1"/>
<dbReference type="GO" id="GO:0019243">
    <property type="term" value="P:methylglyoxal catabolic process to D-lactate via S-lactoyl-glutathione"/>
    <property type="evidence" value="ECO:0007669"/>
    <property type="project" value="InterPro"/>
</dbReference>
<evidence type="ECO:0000256" key="8">
    <source>
        <dbReference type="ARBA" id="ARBA00022833"/>
    </source>
</evidence>
<evidence type="ECO:0000256" key="3">
    <source>
        <dbReference type="ARBA" id="ARBA00004963"/>
    </source>
</evidence>
<evidence type="ECO:0000256" key="5">
    <source>
        <dbReference type="ARBA" id="ARBA00011917"/>
    </source>
</evidence>
<dbReference type="CDD" id="cd07723">
    <property type="entry name" value="hydroxyacylglutathione_hydrolase_MBL-fold"/>
    <property type="match status" value="1"/>
</dbReference>
<dbReference type="CTD" id="174839"/>
<dbReference type="Gene3D" id="3.60.15.10">
    <property type="entry name" value="Ribonuclease Z/Hydroxyacylglutathione hydrolase-like"/>
    <property type="match status" value="1"/>
</dbReference>
<dbReference type="PIR" id="T26496">
    <property type="entry name" value="T26496"/>
</dbReference>
<dbReference type="Pfam" id="PF16123">
    <property type="entry name" value="HAGH_C"/>
    <property type="match status" value="1"/>
</dbReference>
<keyword evidence="7 11" id="KW-0378">Hydrolase</keyword>
<dbReference type="InterPro" id="IPR032282">
    <property type="entry name" value="HAGH_C"/>
</dbReference>